<accession>A0A1B0B9T6</accession>
<protein>
    <submittedName>
        <fullName evidence="1">Uncharacterized protein</fullName>
    </submittedName>
</protein>
<dbReference type="AlphaFoldDB" id="A0A1B0B9T6"/>
<name>A0A1B0B9T6_9MUSC</name>
<dbReference type="EnsemblMetazoa" id="GPPI023347-RA">
    <property type="protein sequence ID" value="GPPI023347-PA"/>
    <property type="gene ID" value="GPPI023347"/>
</dbReference>
<proteinExistence type="predicted"/>
<sequence>MDYKNHNEVTDFCDRSVKSKTKAFSSFLKKFHTLTGVLISSHIRKFCMGHRLGARNLEGELTSKLNGCWNKRFDVLLDNGILSQNHADVVFGRLGSALGGFILSTLVYSFVLYRLEVIFASSGVIFIQV</sequence>
<evidence type="ECO:0000313" key="2">
    <source>
        <dbReference type="Proteomes" id="UP000092460"/>
    </source>
</evidence>
<reference evidence="1" key="2">
    <citation type="submission" date="2020-05" db="UniProtKB">
        <authorList>
            <consortium name="EnsemblMetazoa"/>
        </authorList>
    </citation>
    <scope>IDENTIFICATION</scope>
    <source>
        <strain evidence="1">IAEA</strain>
    </source>
</reference>
<dbReference type="Proteomes" id="UP000092460">
    <property type="component" value="Unassembled WGS sequence"/>
</dbReference>
<keyword evidence="2" id="KW-1185">Reference proteome</keyword>
<organism evidence="1 2">
    <name type="scientific">Glossina palpalis gambiensis</name>
    <dbReference type="NCBI Taxonomy" id="67801"/>
    <lineage>
        <taxon>Eukaryota</taxon>
        <taxon>Metazoa</taxon>
        <taxon>Ecdysozoa</taxon>
        <taxon>Arthropoda</taxon>
        <taxon>Hexapoda</taxon>
        <taxon>Insecta</taxon>
        <taxon>Pterygota</taxon>
        <taxon>Neoptera</taxon>
        <taxon>Endopterygota</taxon>
        <taxon>Diptera</taxon>
        <taxon>Brachycera</taxon>
        <taxon>Muscomorpha</taxon>
        <taxon>Hippoboscoidea</taxon>
        <taxon>Glossinidae</taxon>
        <taxon>Glossina</taxon>
    </lineage>
</organism>
<dbReference type="VEuPathDB" id="VectorBase:GPPI023347"/>
<evidence type="ECO:0000313" key="1">
    <source>
        <dbReference type="EnsemblMetazoa" id="GPPI023347-PA"/>
    </source>
</evidence>
<dbReference type="EMBL" id="JXJN01010570">
    <property type="status" value="NOT_ANNOTATED_CDS"/>
    <property type="molecule type" value="Genomic_DNA"/>
</dbReference>
<reference evidence="2" key="1">
    <citation type="submission" date="2015-01" db="EMBL/GenBank/DDBJ databases">
        <authorList>
            <person name="Aksoy S."/>
            <person name="Warren W."/>
            <person name="Wilson R.K."/>
        </authorList>
    </citation>
    <scope>NUCLEOTIDE SEQUENCE [LARGE SCALE GENOMIC DNA]</scope>
    <source>
        <strain evidence="2">IAEA</strain>
    </source>
</reference>